<protein>
    <submittedName>
        <fullName evidence="1">Developmentally-regulated G-protein 3</fullName>
    </submittedName>
</protein>
<dbReference type="GO" id="GO:0003924">
    <property type="term" value="F:GTPase activity"/>
    <property type="evidence" value="ECO:0007669"/>
    <property type="project" value="InterPro"/>
</dbReference>
<dbReference type="AlphaFoldDB" id="A0A699JB40"/>
<dbReference type="InterPro" id="IPR045001">
    <property type="entry name" value="DRG"/>
</dbReference>
<dbReference type="PANTHER" id="PTHR43127">
    <property type="entry name" value="DEVELOPMENTALLY-REGULATED GTP-BINDING PROTEIN 2"/>
    <property type="match status" value="1"/>
</dbReference>
<dbReference type="Gene3D" id="6.10.140.1070">
    <property type="match status" value="1"/>
</dbReference>
<organism evidence="1">
    <name type="scientific">Tanacetum cinerariifolium</name>
    <name type="common">Dalmatian daisy</name>
    <name type="synonym">Chrysanthemum cinerariifolium</name>
    <dbReference type="NCBI Taxonomy" id="118510"/>
    <lineage>
        <taxon>Eukaryota</taxon>
        <taxon>Viridiplantae</taxon>
        <taxon>Streptophyta</taxon>
        <taxon>Embryophyta</taxon>
        <taxon>Tracheophyta</taxon>
        <taxon>Spermatophyta</taxon>
        <taxon>Magnoliopsida</taxon>
        <taxon>eudicotyledons</taxon>
        <taxon>Gunneridae</taxon>
        <taxon>Pentapetalae</taxon>
        <taxon>asterids</taxon>
        <taxon>campanulids</taxon>
        <taxon>Asterales</taxon>
        <taxon>Asteraceae</taxon>
        <taxon>Asteroideae</taxon>
        <taxon>Anthemideae</taxon>
        <taxon>Anthemidinae</taxon>
        <taxon>Tanacetum</taxon>
    </lineage>
</organism>
<evidence type="ECO:0000313" key="1">
    <source>
        <dbReference type="EMBL" id="GFA23518.1"/>
    </source>
</evidence>
<gene>
    <name evidence="1" type="ORF">Tci_595490</name>
</gene>
<name>A0A699JB40_TANCI</name>
<proteinExistence type="predicted"/>
<accession>A0A699JB40</accession>
<dbReference type="GO" id="GO:0005525">
    <property type="term" value="F:GTP binding"/>
    <property type="evidence" value="ECO:0007669"/>
    <property type="project" value="InterPro"/>
</dbReference>
<comment type="caution">
    <text evidence="1">The sequence shown here is derived from an EMBL/GenBank/DDBJ whole genome shotgun (WGS) entry which is preliminary data.</text>
</comment>
<sequence length="67" mass="7769">MIEKDPEGFDIRLNKEPPNLTFRKKEKGGMNFNMNMDLDMMKTICSEYKIHNADVTLRFNATADDLA</sequence>
<reference evidence="1" key="1">
    <citation type="journal article" date="2019" name="Sci. Rep.">
        <title>Draft genome of Tanacetum cinerariifolium, the natural source of mosquito coil.</title>
        <authorList>
            <person name="Yamashiro T."/>
            <person name="Shiraishi A."/>
            <person name="Satake H."/>
            <person name="Nakayama K."/>
        </authorList>
    </citation>
    <scope>NUCLEOTIDE SEQUENCE</scope>
</reference>
<dbReference type="EMBL" id="BKCJ010390084">
    <property type="protein sequence ID" value="GFA23518.1"/>
    <property type="molecule type" value="Genomic_DNA"/>
</dbReference>